<organism evidence="1 2">
    <name type="scientific">Catharanthus roseus</name>
    <name type="common">Madagascar periwinkle</name>
    <name type="synonym">Vinca rosea</name>
    <dbReference type="NCBI Taxonomy" id="4058"/>
    <lineage>
        <taxon>Eukaryota</taxon>
        <taxon>Viridiplantae</taxon>
        <taxon>Streptophyta</taxon>
        <taxon>Embryophyta</taxon>
        <taxon>Tracheophyta</taxon>
        <taxon>Spermatophyta</taxon>
        <taxon>Magnoliopsida</taxon>
        <taxon>eudicotyledons</taxon>
        <taxon>Gunneridae</taxon>
        <taxon>Pentapetalae</taxon>
        <taxon>asterids</taxon>
        <taxon>lamiids</taxon>
        <taxon>Gentianales</taxon>
        <taxon>Apocynaceae</taxon>
        <taxon>Rauvolfioideae</taxon>
        <taxon>Vinceae</taxon>
        <taxon>Catharanthinae</taxon>
        <taxon>Catharanthus</taxon>
    </lineage>
</organism>
<gene>
    <name evidence="1" type="ORF">M9H77_06348</name>
</gene>
<dbReference type="EMBL" id="CM044702">
    <property type="protein sequence ID" value="KAI5675398.1"/>
    <property type="molecule type" value="Genomic_DNA"/>
</dbReference>
<evidence type="ECO:0000313" key="2">
    <source>
        <dbReference type="Proteomes" id="UP001060085"/>
    </source>
</evidence>
<proteinExistence type="predicted"/>
<name>A0ACC0BRV5_CATRO</name>
<comment type="caution">
    <text evidence="1">The sequence shown here is derived from an EMBL/GenBank/DDBJ whole genome shotgun (WGS) entry which is preliminary data.</text>
</comment>
<sequence length="161" mass="17624">MGLNPLHAHPLGKVNIKPILLRQQTQDTPIGISLQRNLRPSSRCQESQLRKDCPCFIWAFLRRRCYPPKIPILLSVSGQGGHGIGAGPWLIVSDFNVEAYLLGSEVRCGPYGGVIESVLLESLPKTGKVAILVVSFDTSNSYPNGPSLYGVANRPFRGCLR</sequence>
<dbReference type="Proteomes" id="UP001060085">
    <property type="component" value="Linkage Group LG02"/>
</dbReference>
<keyword evidence="2" id="KW-1185">Reference proteome</keyword>
<reference evidence="2" key="1">
    <citation type="journal article" date="2023" name="Nat. Plants">
        <title>Single-cell RNA sequencing provides a high-resolution roadmap for understanding the multicellular compartmentation of specialized metabolism.</title>
        <authorList>
            <person name="Sun S."/>
            <person name="Shen X."/>
            <person name="Li Y."/>
            <person name="Li Y."/>
            <person name="Wang S."/>
            <person name="Li R."/>
            <person name="Zhang H."/>
            <person name="Shen G."/>
            <person name="Guo B."/>
            <person name="Wei J."/>
            <person name="Xu J."/>
            <person name="St-Pierre B."/>
            <person name="Chen S."/>
            <person name="Sun C."/>
        </authorList>
    </citation>
    <scope>NUCLEOTIDE SEQUENCE [LARGE SCALE GENOMIC DNA]</scope>
</reference>
<accession>A0ACC0BRV5</accession>
<evidence type="ECO:0000313" key="1">
    <source>
        <dbReference type="EMBL" id="KAI5675398.1"/>
    </source>
</evidence>
<protein>
    <submittedName>
        <fullName evidence="1">Uncharacterized protein</fullName>
    </submittedName>
</protein>